<feature type="region of interest" description="Disordered" evidence="1">
    <location>
        <begin position="99"/>
        <end position="162"/>
    </location>
</feature>
<protein>
    <submittedName>
        <fullName evidence="2">Uncharacterized protein</fullName>
    </submittedName>
</protein>
<evidence type="ECO:0000256" key="1">
    <source>
        <dbReference type="SAM" id="MobiDB-lite"/>
    </source>
</evidence>
<accession>A0A0C1JIK5</accession>
<gene>
    <name evidence="2" type="ORF">DB44_EC00010</name>
</gene>
<feature type="compositionally biased region" description="Polar residues" evidence="1">
    <location>
        <begin position="146"/>
        <end position="157"/>
    </location>
</feature>
<feature type="region of interest" description="Disordered" evidence="1">
    <location>
        <begin position="189"/>
        <end position="216"/>
    </location>
</feature>
<feature type="region of interest" description="Disordered" evidence="1">
    <location>
        <begin position="252"/>
        <end position="271"/>
    </location>
</feature>
<dbReference type="Proteomes" id="UP000031465">
    <property type="component" value="Unassembled WGS sequence"/>
</dbReference>
<dbReference type="AlphaFoldDB" id="A0A0C1JIK5"/>
<feature type="compositionally biased region" description="Low complexity" evidence="1">
    <location>
        <begin position="202"/>
        <end position="213"/>
    </location>
</feature>
<evidence type="ECO:0000313" key="3">
    <source>
        <dbReference type="Proteomes" id="UP000031465"/>
    </source>
</evidence>
<organism evidence="2 3">
    <name type="scientific">Candidatus Protochlamydia amoebophila</name>
    <dbReference type="NCBI Taxonomy" id="362787"/>
    <lineage>
        <taxon>Bacteria</taxon>
        <taxon>Pseudomonadati</taxon>
        <taxon>Chlamydiota</taxon>
        <taxon>Chlamydiia</taxon>
        <taxon>Parachlamydiales</taxon>
        <taxon>Parachlamydiaceae</taxon>
        <taxon>Candidatus Protochlamydia</taxon>
    </lineage>
</organism>
<name>A0A0C1JIK5_9BACT</name>
<dbReference type="EMBL" id="JSAN01000101">
    <property type="protein sequence ID" value="KIC71225.1"/>
    <property type="molecule type" value="Genomic_DNA"/>
</dbReference>
<proteinExistence type="predicted"/>
<evidence type="ECO:0000313" key="2">
    <source>
        <dbReference type="EMBL" id="KIC71225.1"/>
    </source>
</evidence>
<feature type="non-terminal residue" evidence="2">
    <location>
        <position position="300"/>
    </location>
</feature>
<comment type="caution">
    <text evidence="2">The sequence shown here is derived from an EMBL/GenBank/DDBJ whole genome shotgun (WGS) entry which is preliminary data.</text>
</comment>
<reference evidence="2 3" key="1">
    <citation type="journal article" date="2014" name="Mol. Biol. Evol.">
        <title>Massive expansion of Ubiquitination-related gene families within the Chlamydiae.</title>
        <authorList>
            <person name="Domman D."/>
            <person name="Collingro A."/>
            <person name="Lagkouvardos I."/>
            <person name="Gehre L."/>
            <person name="Weinmaier T."/>
            <person name="Rattei T."/>
            <person name="Subtil A."/>
            <person name="Horn M."/>
        </authorList>
    </citation>
    <scope>NUCLEOTIDE SEQUENCE [LARGE SCALE GENOMIC DNA]</scope>
    <source>
        <strain evidence="2 3">EI2</strain>
    </source>
</reference>
<sequence length="300" mass="34237">MNIHNPRVNPSNLLVNADTHSYFRSNNYLKFSERIGLLCKTIFQGFLNLFFNYLEKEQLQSQWREIFWGQKEITIPKFIASRLASSDISLTSSSQTLCDAPPFSTRTRTQETMDELEDENKPLLSPLTNPEELNALKSTSPKEIESSTQPSGFFSSPQEHRRTLTQETIDKLEDENKLLLNLLTNPEELNALKGTSPKKIESSPQPSGFFSSPQEHRRTLTQETIDKLEDENKLLLNLLTNLEALNALEDPFPKKIESSPQPSVCFSSPRKLRRARTQETIDNLEDENKLLLNSLANPEA</sequence>